<reference evidence="2 3" key="1">
    <citation type="submission" date="2019-04" db="EMBL/GenBank/DDBJ databases">
        <title>Sphingobacterium olei sp. nov., isolated from oil-contaminated soil.</title>
        <authorList>
            <person name="Liu B."/>
        </authorList>
    </citation>
    <scope>NUCLEOTIDE SEQUENCE [LARGE SCALE GENOMIC DNA]</scope>
    <source>
        <strain evidence="2 3">HAL-9</strain>
    </source>
</reference>
<feature type="compositionally biased region" description="Basic and acidic residues" evidence="1">
    <location>
        <begin position="7"/>
        <end position="29"/>
    </location>
</feature>
<feature type="region of interest" description="Disordered" evidence="1">
    <location>
        <begin position="1"/>
        <end position="29"/>
    </location>
</feature>
<proteinExistence type="predicted"/>
<name>A0A4V5MM66_9SPHI</name>
<dbReference type="EMBL" id="SUME01000005">
    <property type="protein sequence ID" value="TJZ59898.1"/>
    <property type="molecule type" value="Genomic_DNA"/>
</dbReference>
<comment type="caution">
    <text evidence="2">The sequence shown here is derived from an EMBL/GenBank/DDBJ whole genome shotgun (WGS) entry which is preliminary data.</text>
</comment>
<dbReference type="AlphaFoldDB" id="A0A4V5MM66"/>
<evidence type="ECO:0000313" key="3">
    <source>
        <dbReference type="Proteomes" id="UP000306808"/>
    </source>
</evidence>
<protein>
    <submittedName>
        <fullName evidence="2">Uncharacterized protein</fullName>
    </submittedName>
</protein>
<keyword evidence="3" id="KW-1185">Reference proteome</keyword>
<evidence type="ECO:0000313" key="2">
    <source>
        <dbReference type="EMBL" id="TJZ59898.1"/>
    </source>
</evidence>
<dbReference type="Proteomes" id="UP000306808">
    <property type="component" value="Unassembled WGS sequence"/>
</dbReference>
<gene>
    <name evidence="2" type="ORF">FAZ15_13470</name>
</gene>
<evidence type="ECO:0000256" key="1">
    <source>
        <dbReference type="SAM" id="MobiDB-lite"/>
    </source>
</evidence>
<organism evidence="2 3">
    <name type="scientific">Sphingobacterium olei</name>
    <dbReference type="NCBI Taxonomy" id="2571155"/>
    <lineage>
        <taxon>Bacteria</taxon>
        <taxon>Pseudomonadati</taxon>
        <taxon>Bacteroidota</taxon>
        <taxon>Sphingobacteriia</taxon>
        <taxon>Sphingobacteriales</taxon>
        <taxon>Sphingobacteriaceae</taxon>
        <taxon>Sphingobacterium</taxon>
    </lineage>
</organism>
<accession>A0A4V5MM66</accession>
<dbReference type="RefSeq" id="WP_136901839.1">
    <property type="nucleotide sequence ID" value="NZ_SUME01000005.1"/>
</dbReference>
<sequence length="150" mass="17306">MAVGRRKCCEQDKDGEATSQKKPEQSDRQHIVVRKDKTVNNTITKVSFDQVVYGYWTNKIGRLGKFGGETVYITEQSTLKDMHAAFKGYCKMVNRNYIVPQNALAQCIKRKDGYLLVLKEKTPTDITISKEKFQELREWILAVVDIEIEK</sequence>